<dbReference type="InterPro" id="IPR001119">
    <property type="entry name" value="SLH_dom"/>
</dbReference>
<dbReference type="AlphaFoldDB" id="A0A9D2MMK0"/>
<gene>
    <name evidence="4" type="ORF">H9712_06595</name>
</gene>
<evidence type="ECO:0000313" key="5">
    <source>
        <dbReference type="Proteomes" id="UP000823921"/>
    </source>
</evidence>
<name>A0A9D2MMK0_9FIRM</name>
<protein>
    <submittedName>
        <fullName evidence="4">S-layer homology domain-containing protein</fullName>
    </submittedName>
</protein>
<evidence type="ECO:0000256" key="2">
    <source>
        <dbReference type="SAM" id="SignalP"/>
    </source>
</evidence>
<keyword evidence="2" id="KW-0732">Signal</keyword>
<sequence length="316" mass="33816">MKRIIALLSAVVLCMGLAVPAMAAGGYGPYSVKDSAGKDWSFTSAKVEERTITLDWFGETMEEKASVIVVEPGSSITYSEGYGTYMEYIKNGDRYAPVEATVGEISETVTTNELFRDNIGMISFSTGTNFTEVYVVLGDGSSQPQPDNGFSDVAANAWYAEPVKWAVEKGITSGTSANTFSPDMTCTTAQILTFLWRANGSPAPTINNPFTNVANDAYYASAAMWAYEKGLVSGSSFEGDTPCTRSATVTYLWKLAEKPVVAAADFTDVAADAEYAQAVAWAVQQGITAGTSATTFSPDVTCTRGQIVTFLYRDMA</sequence>
<organism evidence="4 5">
    <name type="scientific">Candidatus Flavonifractor intestinigallinarum</name>
    <dbReference type="NCBI Taxonomy" id="2838586"/>
    <lineage>
        <taxon>Bacteria</taxon>
        <taxon>Bacillati</taxon>
        <taxon>Bacillota</taxon>
        <taxon>Clostridia</taxon>
        <taxon>Eubacteriales</taxon>
        <taxon>Oscillospiraceae</taxon>
        <taxon>Flavonifractor</taxon>
    </lineage>
</organism>
<feature type="chain" id="PRO_5038492765" evidence="2">
    <location>
        <begin position="24"/>
        <end position="316"/>
    </location>
</feature>
<evidence type="ECO:0000313" key="4">
    <source>
        <dbReference type="EMBL" id="HJB80634.1"/>
    </source>
</evidence>
<feature type="domain" description="SLH" evidence="3">
    <location>
        <begin position="146"/>
        <end position="209"/>
    </location>
</feature>
<comment type="caution">
    <text evidence="4">The sequence shown here is derived from an EMBL/GenBank/DDBJ whole genome shotgun (WGS) entry which is preliminary data.</text>
</comment>
<feature type="domain" description="SLH" evidence="3">
    <location>
        <begin position="262"/>
        <end position="316"/>
    </location>
</feature>
<feature type="signal peptide" evidence="2">
    <location>
        <begin position="1"/>
        <end position="23"/>
    </location>
</feature>
<reference evidence="4" key="2">
    <citation type="submission" date="2021-04" db="EMBL/GenBank/DDBJ databases">
        <authorList>
            <person name="Gilroy R."/>
        </authorList>
    </citation>
    <scope>NUCLEOTIDE SEQUENCE</scope>
    <source>
        <strain evidence="4">CHK192-8294</strain>
    </source>
</reference>
<evidence type="ECO:0000256" key="1">
    <source>
        <dbReference type="ARBA" id="ARBA00022737"/>
    </source>
</evidence>
<dbReference type="PROSITE" id="PS51272">
    <property type="entry name" value="SLH"/>
    <property type="match status" value="2"/>
</dbReference>
<reference evidence="4" key="1">
    <citation type="journal article" date="2021" name="PeerJ">
        <title>Extensive microbial diversity within the chicken gut microbiome revealed by metagenomics and culture.</title>
        <authorList>
            <person name="Gilroy R."/>
            <person name="Ravi A."/>
            <person name="Getino M."/>
            <person name="Pursley I."/>
            <person name="Horton D.L."/>
            <person name="Alikhan N.F."/>
            <person name="Baker D."/>
            <person name="Gharbi K."/>
            <person name="Hall N."/>
            <person name="Watson M."/>
            <person name="Adriaenssens E.M."/>
            <person name="Foster-Nyarko E."/>
            <person name="Jarju S."/>
            <person name="Secka A."/>
            <person name="Antonio M."/>
            <person name="Oren A."/>
            <person name="Chaudhuri R.R."/>
            <person name="La Ragione R."/>
            <person name="Hildebrand F."/>
            <person name="Pallen M.J."/>
        </authorList>
    </citation>
    <scope>NUCLEOTIDE SEQUENCE</scope>
    <source>
        <strain evidence="4">CHK192-8294</strain>
    </source>
</reference>
<evidence type="ECO:0000259" key="3">
    <source>
        <dbReference type="PROSITE" id="PS51272"/>
    </source>
</evidence>
<accession>A0A9D2MMK0</accession>
<dbReference type="Proteomes" id="UP000823921">
    <property type="component" value="Unassembled WGS sequence"/>
</dbReference>
<dbReference type="Pfam" id="PF00395">
    <property type="entry name" value="SLH"/>
    <property type="match status" value="3"/>
</dbReference>
<dbReference type="EMBL" id="DWXO01000066">
    <property type="protein sequence ID" value="HJB80634.1"/>
    <property type="molecule type" value="Genomic_DNA"/>
</dbReference>
<proteinExistence type="predicted"/>
<keyword evidence="1" id="KW-0677">Repeat</keyword>